<gene>
    <name evidence="2" type="ORF">CCHR01_12927</name>
</gene>
<dbReference type="EMBL" id="JAQOWY010000311">
    <property type="protein sequence ID" value="KAK1844435.1"/>
    <property type="molecule type" value="Genomic_DNA"/>
</dbReference>
<evidence type="ECO:0000313" key="2">
    <source>
        <dbReference type="EMBL" id="KAK1844435.1"/>
    </source>
</evidence>
<sequence>MASGSTRAILSNDAELGNPSDSVGQKRKSEEQHDIAFSMPKLGIPSEPPMRGMPIKSEDGVRAWDKEPHNAQFGIPPMESDGGVYTKYTTQGRLVEIPCTLREDIDSHLGPESH</sequence>
<evidence type="ECO:0000313" key="3">
    <source>
        <dbReference type="Proteomes" id="UP001243330"/>
    </source>
</evidence>
<evidence type="ECO:0000256" key="1">
    <source>
        <dbReference type="SAM" id="MobiDB-lite"/>
    </source>
</evidence>
<organism evidence="2 3">
    <name type="scientific">Colletotrichum chrysophilum</name>
    <dbReference type="NCBI Taxonomy" id="1836956"/>
    <lineage>
        <taxon>Eukaryota</taxon>
        <taxon>Fungi</taxon>
        <taxon>Dikarya</taxon>
        <taxon>Ascomycota</taxon>
        <taxon>Pezizomycotina</taxon>
        <taxon>Sordariomycetes</taxon>
        <taxon>Hypocreomycetidae</taxon>
        <taxon>Glomerellales</taxon>
        <taxon>Glomerellaceae</taxon>
        <taxon>Colletotrichum</taxon>
        <taxon>Colletotrichum gloeosporioides species complex</taxon>
    </lineage>
</organism>
<name>A0AAD9ACE3_9PEZI</name>
<keyword evidence="3" id="KW-1185">Reference proteome</keyword>
<protein>
    <submittedName>
        <fullName evidence="2">Uncharacterized protein</fullName>
    </submittedName>
</protein>
<dbReference type="AlphaFoldDB" id="A0AAD9ACE3"/>
<accession>A0AAD9ACE3</accession>
<proteinExistence type="predicted"/>
<feature type="region of interest" description="Disordered" evidence="1">
    <location>
        <begin position="1"/>
        <end position="56"/>
    </location>
</feature>
<comment type="caution">
    <text evidence="2">The sequence shown here is derived from an EMBL/GenBank/DDBJ whole genome shotgun (WGS) entry which is preliminary data.</text>
</comment>
<dbReference type="Proteomes" id="UP001243330">
    <property type="component" value="Unassembled WGS sequence"/>
</dbReference>
<reference evidence="2" key="1">
    <citation type="submission" date="2023-01" db="EMBL/GenBank/DDBJ databases">
        <title>Colletotrichum chrysophilum M932 genome sequence.</title>
        <authorList>
            <person name="Baroncelli R."/>
        </authorList>
    </citation>
    <scope>NUCLEOTIDE SEQUENCE</scope>
    <source>
        <strain evidence="2">M932</strain>
    </source>
</reference>